<gene>
    <name evidence="2" type="ORF">V6624_12995</name>
</gene>
<dbReference type="InterPro" id="IPR011646">
    <property type="entry name" value="KAP_P-loop"/>
</dbReference>
<feature type="domain" description="KAP NTPase" evidence="1">
    <location>
        <begin position="23"/>
        <end position="293"/>
    </location>
</feature>
<reference evidence="2 3" key="1">
    <citation type="submission" date="2024-02" db="EMBL/GenBank/DDBJ databases">
        <title>complete genome of Flavobacterium ginsenosidimutans Str. YTB16.</title>
        <authorList>
            <person name="Wang Q."/>
        </authorList>
    </citation>
    <scope>NUCLEOTIDE SEQUENCE [LARGE SCALE GENOMIC DNA]</scope>
    <source>
        <strain evidence="2 3">YTB16</strain>
    </source>
</reference>
<protein>
    <submittedName>
        <fullName evidence="2">P-loop NTPase fold protein</fullName>
    </submittedName>
</protein>
<dbReference type="RefSeq" id="WP_338838802.1">
    <property type="nucleotide sequence ID" value="NZ_CP147988.1"/>
</dbReference>
<dbReference type="SUPFAM" id="SSF52540">
    <property type="entry name" value="P-loop containing nucleoside triphosphate hydrolases"/>
    <property type="match status" value="1"/>
</dbReference>
<keyword evidence="3" id="KW-1185">Reference proteome</keyword>
<evidence type="ECO:0000313" key="2">
    <source>
        <dbReference type="EMBL" id="WXK47937.1"/>
    </source>
</evidence>
<dbReference type="Pfam" id="PF07693">
    <property type="entry name" value="KAP_NTPase"/>
    <property type="match status" value="1"/>
</dbReference>
<evidence type="ECO:0000259" key="1">
    <source>
        <dbReference type="Pfam" id="PF07693"/>
    </source>
</evidence>
<accession>A0ABZ2Q1G6</accession>
<dbReference type="Proteomes" id="UP001447857">
    <property type="component" value="Chromosome"/>
</dbReference>
<dbReference type="InterPro" id="IPR027417">
    <property type="entry name" value="P-loop_NTPase"/>
</dbReference>
<sequence>MNIKHKEIIIETENPFANCKLDRKKYSEVLTGIIEAYSEGFVLAINNKWGTGKTTFIRMWEQDLKNNGFQTVYFNAWENDFENNPLVALMGELKTLTNKPTDPAFQRILKKASILSKHIIPIVAQSVVDKYIDTKGVKDAIVEASKGVADLFENDVNQYSNKKKSIQEFRTELSHYIANTNNGKPLIFIIDELDRCRPNYSVSILEQIKHFFSIPDIVFILSIDKEQLGNAVRGVYGSDRIDSNEYLKRFIDIEYSIPEPDKDIFYKYLYSYFDFDDFLENSVRKKHSELASDKRSFLEFSAILFSSDSVTLRHQEKIFAHCRLALRAFGENMYLIPEVFLFLIHTKVLNEEYYNNIKFKKLSISDLQGKFYQIIKNKLNEDTERLLMWLEAYLILFYSNYINKFGRMNNIYKYDSDQRKNILLVDSIINNSNKDRFLDIFENIERSRNGGSLDLSHFIKRIDLTESIIN</sequence>
<organism evidence="2 3">
    <name type="scientific">Flavobacterium ginsenosidimutans</name>
    <dbReference type="NCBI Taxonomy" id="687844"/>
    <lineage>
        <taxon>Bacteria</taxon>
        <taxon>Pseudomonadati</taxon>
        <taxon>Bacteroidota</taxon>
        <taxon>Flavobacteriia</taxon>
        <taxon>Flavobacteriales</taxon>
        <taxon>Flavobacteriaceae</taxon>
        <taxon>Flavobacterium</taxon>
    </lineage>
</organism>
<dbReference type="EMBL" id="CP147988">
    <property type="protein sequence ID" value="WXK47937.1"/>
    <property type="molecule type" value="Genomic_DNA"/>
</dbReference>
<proteinExistence type="predicted"/>
<evidence type="ECO:0000313" key="3">
    <source>
        <dbReference type="Proteomes" id="UP001447857"/>
    </source>
</evidence>
<dbReference type="Gene3D" id="3.40.50.300">
    <property type="entry name" value="P-loop containing nucleotide triphosphate hydrolases"/>
    <property type="match status" value="1"/>
</dbReference>
<name>A0ABZ2Q1G6_9FLAO</name>